<dbReference type="Pfam" id="PF14198">
    <property type="entry name" value="TnpV"/>
    <property type="match status" value="1"/>
</dbReference>
<proteinExistence type="predicted"/>
<dbReference type="OrthoDB" id="9791178at2"/>
<keyword evidence="3" id="KW-1185">Reference proteome</keyword>
<sequence length="118" mass="13392">MALTYSKQNGYLVPNLKMDETDGKAQTLGRFGRAREKYLMEHRKGLYSTMVLNGKLWKHLTEIDKAAQAQVDALMAEMARSQGVNEALKAANQMDWVQKMNNIRLAAEEVVLNDLIYS</sequence>
<evidence type="ECO:0000313" key="3">
    <source>
        <dbReference type="Proteomes" id="UP000260812"/>
    </source>
</evidence>
<name>A0A3E3IUF1_9FIRM</name>
<dbReference type="AlphaFoldDB" id="A0A3E3IUF1"/>
<dbReference type="GeneID" id="97991049"/>
<comment type="caution">
    <text evidence="2">The sequence shown here is derived from an EMBL/GenBank/DDBJ whole genome shotgun (WGS) entry which is preliminary data.</text>
</comment>
<gene>
    <name evidence="2" type="ORF">DWY69_16145</name>
    <name evidence="1" type="ORF">DXC51_23555</name>
</gene>
<reference evidence="2 4" key="1">
    <citation type="submission" date="2018-08" db="EMBL/GenBank/DDBJ databases">
        <title>A genome reference for cultivated species of the human gut microbiota.</title>
        <authorList>
            <person name="Zou Y."/>
            <person name="Xue W."/>
            <person name="Luo G."/>
        </authorList>
    </citation>
    <scope>NUCLEOTIDE SEQUENCE [LARGE SCALE GENOMIC DNA]</scope>
    <source>
        <strain evidence="2 4">AF26-4BH</strain>
        <strain evidence="1">TF05-5AC</strain>
    </source>
</reference>
<evidence type="ECO:0000313" key="2">
    <source>
        <dbReference type="EMBL" id="RGE70738.1"/>
    </source>
</evidence>
<evidence type="ECO:0000313" key="1">
    <source>
        <dbReference type="EMBL" id="RGE56617.1"/>
    </source>
</evidence>
<protein>
    <submittedName>
        <fullName evidence="2">TnpV protein</fullName>
    </submittedName>
</protein>
<accession>A0A3E3IUF1</accession>
<dbReference type="EMBL" id="QVLU01000014">
    <property type="protein sequence ID" value="RGE70738.1"/>
    <property type="molecule type" value="Genomic_DNA"/>
</dbReference>
<dbReference type="Proteomes" id="UP000261166">
    <property type="component" value="Unassembled WGS sequence"/>
</dbReference>
<organism evidence="2 4">
    <name type="scientific">Eisenbergiella massiliensis</name>
    <dbReference type="NCBI Taxonomy" id="1720294"/>
    <lineage>
        <taxon>Bacteria</taxon>
        <taxon>Bacillati</taxon>
        <taxon>Bacillota</taxon>
        <taxon>Clostridia</taxon>
        <taxon>Lachnospirales</taxon>
        <taxon>Lachnospiraceae</taxon>
        <taxon>Eisenbergiella</taxon>
    </lineage>
</organism>
<dbReference type="RefSeq" id="WP_081745314.1">
    <property type="nucleotide sequence ID" value="NZ_JBKVLI010000014.1"/>
</dbReference>
<dbReference type="InterPro" id="IPR026989">
    <property type="entry name" value="TnpV"/>
</dbReference>
<evidence type="ECO:0000313" key="4">
    <source>
        <dbReference type="Proteomes" id="UP000261166"/>
    </source>
</evidence>
<dbReference type="EMBL" id="QVLV01000023">
    <property type="protein sequence ID" value="RGE56617.1"/>
    <property type="molecule type" value="Genomic_DNA"/>
</dbReference>
<dbReference type="Proteomes" id="UP000260812">
    <property type="component" value="Unassembled WGS sequence"/>
</dbReference>